<protein>
    <submittedName>
        <fullName evidence="2">Spore coat protein</fullName>
    </submittedName>
</protein>
<dbReference type="RefSeq" id="WP_116553733.1">
    <property type="nucleotide sequence ID" value="NZ_QCZG01000006.1"/>
</dbReference>
<dbReference type="GO" id="GO:0031160">
    <property type="term" value="C:spore wall"/>
    <property type="evidence" value="ECO:0007669"/>
    <property type="project" value="InterPro"/>
</dbReference>
<organism evidence="2 3">
    <name type="scientific">Pueribacillus theae</name>
    <dbReference type="NCBI Taxonomy" id="2171751"/>
    <lineage>
        <taxon>Bacteria</taxon>
        <taxon>Bacillati</taxon>
        <taxon>Bacillota</taxon>
        <taxon>Bacilli</taxon>
        <taxon>Bacillales</taxon>
        <taxon>Bacillaceae</taxon>
        <taxon>Pueribacillus</taxon>
    </lineage>
</organism>
<feature type="domain" description="Spore coat protein X/V" evidence="1">
    <location>
        <begin position="111"/>
        <end position="168"/>
    </location>
</feature>
<dbReference type="AlphaFoldDB" id="A0A2U1K5T8"/>
<dbReference type="OrthoDB" id="2680713at2"/>
<dbReference type="EMBL" id="QCZG01000006">
    <property type="protein sequence ID" value="PWA12742.1"/>
    <property type="molecule type" value="Genomic_DNA"/>
</dbReference>
<proteinExistence type="predicted"/>
<gene>
    <name evidence="2" type="ORF">DCC39_04720</name>
</gene>
<evidence type="ECO:0000259" key="1">
    <source>
        <dbReference type="Pfam" id="PF07552"/>
    </source>
</evidence>
<keyword evidence="3" id="KW-1185">Reference proteome</keyword>
<keyword evidence="2" id="KW-0946">Virion</keyword>
<reference evidence="2 3" key="1">
    <citation type="submission" date="2018-04" db="EMBL/GenBank/DDBJ databases">
        <title>Camelliibacillus theae gen. nov., sp. nov., isolated from Pu'er tea.</title>
        <authorList>
            <person name="Niu L."/>
        </authorList>
    </citation>
    <scope>NUCLEOTIDE SEQUENCE [LARGE SCALE GENOMIC DNA]</scope>
    <source>
        <strain evidence="2 3">T8</strain>
    </source>
</reference>
<feature type="domain" description="Spore coat protein X/V" evidence="1">
    <location>
        <begin position="49"/>
        <end position="104"/>
    </location>
</feature>
<evidence type="ECO:0000313" key="2">
    <source>
        <dbReference type="EMBL" id="PWA12742.1"/>
    </source>
</evidence>
<dbReference type="GO" id="GO:0030435">
    <property type="term" value="P:sporulation resulting in formation of a cellular spore"/>
    <property type="evidence" value="ECO:0007669"/>
    <property type="project" value="InterPro"/>
</dbReference>
<dbReference type="Proteomes" id="UP000245998">
    <property type="component" value="Unassembled WGS sequence"/>
</dbReference>
<evidence type="ECO:0000313" key="3">
    <source>
        <dbReference type="Proteomes" id="UP000245998"/>
    </source>
</evidence>
<name>A0A2U1K5T8_9BACI</name>
<sequence>MSLFETDYRHHHNRLDCHHPRSCSCSACERPRREWSALSDCPHPMEDGVLQNLDQVNKTSQSSEESIIIRDSCDIDVNTTSTQAAIGIQVAIQVAIAVIVEIAIADGDRREDVKQDLLQLIKIQQCNEQKTVIENSRGVRVTTTDNQVAVAAQIAVQVLVAILIAIDIL</sequence>
<dbReference type="InterPro" id="IPR011428">
    <property type="entry name" value="Spore_coat_X/V"/>
</dbReference>
<accession>A0A2U1K5T8</accession>
<dbReference type="Pfam" id="PF07552">
    <property type="entry name" value="Coat_X"/>
    <property type="match status" value="2"/>
</dbReference>
<keyword evidence="2" id="KW-0167">Capsid protein</keyword>
<comment type="caution">
    <text evidence="2">The sequence shown here is derived from an EMBL/GenBank/DDBJ whole genome shotgun (WGS) entry which is preliminary data.</text>
</comment>